<dbReference type="PANTHER" id="PTHR40065">
    <property type="entry name" value="RNA-BINDING PROTEIN YHBY"/>
    <property type="match status" value="1"/>
</dbReference>
<evidence type="ECO:0000256" key="1">
    <source>
        <dbReference type="ARBA" id="ARBA00022884"/>
    </source>
</evidence>
<protein>
    <submittedName>
        <fullName evidence="5">RNA binding protein</fullName>
    </submittedName>
</protein>
<keyword evidence="1 2" id="KW-0694">RNA-binding</keyword>
<dbReference type="InterPro" id="IPR017924">
    <property type="entry name" value="RNA-binding_YhbY"/>
</dbReference>
<sequence length="182" mass="19661">MLLTPKQRKHLEALAHDLEAVVRIGKGGITPALLATAREALQARELIKVKILDNAEIEREEAAAALVRGTRAELVRVIGRVIILYRPNPDKKHRIEFPAPGAARAETGDSEAAPLARPARAGRSSRASSAPRSRVGEKPASKKGPSPSRSTGRKSPSPSARTLTRRAIGRPPRPSRPPRRRG</sequence>
<feature type="compositionally biased region" description="Polar residues" evidence="3">
    <location>
        <begin position="147"/>
        <end position="162"/>
    </location>
</feature>
<dbReference type="Proteomes" id="UP000252355">
    <property type="component" value="Unassembled WGS sequence"/>
</dbReference>
<evidence type="ECO:0000259" key="4">
    <source>
        <dbReference type="PROSITE" id="PS51295"/>
    </source>
</evidence>
<dbReference type="AlphaFoldDB" id="A0A367ZPH7"/>
<accession>A0A367ZPH7</accession>
<dbReference type="EMBL" id="QOQW01000009">
    <property type="protein sequence ID" value="RCK79940.1"/>
    <property type="molecule type" value="Genomic_DNA"/>
</dbReference>
<evidence type="ECO:0000256" key="3">
    <source>
        <dbReference type="SAM" id="MobiDB-lite"/>
    </source>
</evidence>
<feature type="compositionally biased region" description="Low complexity" evidence="3">
    <location>
        <begin position="110"/>
        <end position="133"/>
    </location>
</feature>
<dbReference type="NCBIfam" id="TIGR00253">
    <property type="entry name" value="RNA_bind_YhbY"/>
    <property type="match status" value="1"/>
</dbReference>
<proteinExistence type="predicted"/>
<dbReference type="SMART" id="SM01103">
    <property type="entry name" value="CRS1_YhbY"/>
    <property type="match status" value="1"/>
</dbReference>
<gene>
    <name evidence="5" type="ORF">OZSIB_3809</name>
</gene>
<evidence type="ECO:0000256" key="2">
    <source>
        <dbReference type="PROSITE-ProRule" id="PRU00626"/>
    </source>
</evidence>
<dbReference type="GO" id="GO:0003723">
    <property type="term" value="F:RNA binding"/>
    <property type="evidence" value="ECO:0007669"/>
    <property type="project" value="UniProtKB-UniRule"/>
</dbReference>
<dbReference type="SUPFAM" id="SSF75471">
    <property type="entry name" value="YhbY-like"/>
    <property type="match status" value="1"/>
</dbReference>
<dbReference type="Gene3D" id="3.30.110.60">
    <property type="entry name" value="YhbY-like"/>
    <property type="match status" value="1"/>
</dbReference>
<feature type="domain" description="CRM" evidence="4">
    <location>
        <begin position="1"/>
        <end position="97"/>
    </location>
</feature>
<name>A0A367ZPH7_9BACT</name>
<dbReference type="Pfam" id="PF01985">
    <property type="entry name" value="CRS1_YhbY"/>
    <property type="match status" value="1"/>
</dbReference>
<feature type="region of interest" description="Disordered" evidence="3">
    <location>
        <begin position="92"/>
        <end position="182"/>
    </location>
</feature>
<dbReference type="InterPro" id="IPR035920">
    <property type="entry name" value="YhbY-like_sf"/>
</dbReference>
<evidence type="ECO:0000313" key="6">
    <source>
        <dbReference type="Proteomes" id="UP000252355"/>
    </source>
</evidence>
<dbReference type="InterPro" id="IPR051925">
    <property type="entry name" value="RNA-binding_domain"/>
</dbReference>
<dbReference type="PANTHER" id="PTHR40065:SF3">
    <property type="entry name" value="RNA-BINDING PROTEIN YHBY"/>
    <property type="match status" value="1"/>
</dbReference>
<organism evidence="5 6">
    <name type="scientific">Candidatus Ozemobacter sibiricus</name>
    <dbReference type="NCBI Taxonomy" id="2268124"/>
    <lineage>
        <taxon>Bacteria</taxon>
        <taxon>Candidatus Ozemobacteria</taxon>
        <taxon>Candidatus Ozemobacterales</taxon>
        <taxon>Candidatus Ozemobacteraceae</taxon>
        <taxon>Candidatus Ozemobacter</taxon>
    </lineage>
</organism>
<dbReference type="PROSITE" id="PS51295">
    <property type="entry name" value="CRM"/>
    <property type="match status" value="1"/>
</dbReference>
<dbReference type="InterPro" id="IPR001890">
    <property type="entry name" value="RNA-binding_CRM"/>
</dbReference>
<reference evidence="5 6" key="1">
    <citation type="submission" date="2018-05" db="EMBL/GenBank/DDBJ databases">
        <title>A metagenomic window into the 2 km-deep terrestrial subsurface aquifer revealed taxonomically and functionally diverse microbial community comprising novel uncultured bacterial lineages.</title>
        <authorList>
            <person name="Kadnikov V.V."/>
            <person name="Mardanov A.V."/>
            <person name="Beletsky A.V."/>
            <person name="Banks D."/>
            <person name="Pimenov N.V."/>
            <person name="Frank Y.A."/>
            <person name="Karnachuk O.V."/>
            <person name="Ravin N.V."/>
        </authorList>
    </citation>
    <scope>NUCLEOTIDE SEQUENCE [LARGE SCALE GENOMIC DNA]</scope>
    <source>
        <strain evidence="5">BY5</strain>
    </source>
</reference>
<comment type="caution">
    <text evidence="5">The sequence shown here is derived from an EMBL/GenBank/DDBJ whole genome shotgun (WGS) entry which is preliminary data.</text>
</comment>
<evidence type="ECO:0000313" key="5">
    <source>
        <dbReference type="EMBL" id="RCK79940.1"/>
    </source>
</evidence>